<sequence>MGEARAVAERWVRQYAAREPGVRGALVSGSTLSMPDDAVLPPWSDVDVLVVRDAPAGKVGKVRWGGVLLEVTFLTWAELGEPEEVLGSFVFAGCLRAGAVLADPTGRLAATHRRVAAEFAEPRWVRRRCAGVRERIERGLRELDASASLPEQVMAWLFPTSLTAVVPLVAGLVEPTVRRRYVRAGEVLAGCGLAERYPGLLDLLDGGGVGAAGVREHLAGLARTFDVAAEVARTPFFFSADITPAARVVAVDGSAALVAAGFHREAMFWIVATYARCHLILAADAAERGAELLPLFEAAVADLGVASAADRRRRADAVLAYLPGLWETAELVLARR</sequence>
<dbReference type="EMBL" id="LT607750">
    <property type="protein sequence ID" value="SCG50496.1"/>
    <property type="molecule type" value="Genomic_DNA"/>
</dbReference>
<proteinExistence type="predicted"/>
<dbReference type="AlphaFoldDB" id="A0A1C5HWV9"/>
<protein>
    <recommendedName>
        <fullName evidence="3">Nucleotidyltransferase domain-containing protein</fullName>
    </recommendedName>
</protein>
<evidence type="ECO:0008006" key="3">
    <source>
        <dbReference type="Google" id="ProtNLM"/>
    </source>
</evidence>
<evidence type="ECO:0000313" key="1">
    <source>
        <dbReference type="EMBL" id="SCG50496.1"/>
    </source>
</evidence>
<dbReference type="Proteomes" id="UP000198217">
    <property type="component" value="Chromosome I"/>
</dbReference>
<gene>
    <name evidence="1" type="ORF">GA0070609_2383</name>
</gene>
<reference evidence="1 2" key="1">
    <citation type="submission" date="2016-06" db="EMBL/GenBank/DDBJ databases">
        <authorList>
            <person name="Kjaerup R.B."/>
            <person name="Dalgaard T.S."/>
            <person name="Juul-Madsen H.R."/>
        </authorList>
    </citation>
    <scope>NUCLEOTIDE SEQUENCE [LARGE SCALE GENOMIC DNA]</scope>
    <source>
        <strain evidence="1 2">DSM 43904</strain>
    </source>
</reference>
<keyword evidence="2" id="KW-1185">Reference proteome</keyword>
<name>A0A1C5HWV9_9ACTN</name>
<organism evidence="1 2">
    <name type="scientific">Micromonospora echinaurantiaca</name>
    <dbReference type="NCBI Taxonomy" id="47857"/>
    <lineage>
        <taxon>Bacteria</taxon>
        <taxon>Bacillati</taxon>
        <taxon>Actinomycetota</taxon>
        <taxon>Actinomycetes</taxon>
        <taxon>Micromonosporales</taxon>
        <taxon>Micromonosporaceae</taxon>
        <taxon>Micromonospora</taxon>
    </lineage>
</organism>
<accession>A0A1C5HWV9</accession>
<evidence type="ECO:0000313" key="2">
    <source>
        <dbReference type="Proteomes" id="UP000198217"/>
    </source>
</evidence>